<dbReference type="GeneID" id="94687454"/>
<accession>A0A9Q3W368</accession>
<reference evidence="1" key="1">
    <citation type="submission" date="2022-01" db="EMBL/GenBank/DDBJ databases">
        <authorList>
            <person name="Karlyshev A.V."/>
            <person name="Jaspars M."/>
        </authorList>
    </citation>
    <scope>NUCLEOTIDE SEQUENCE</scope>
    <source>
        <strain evidence="1">AGSA3-2</strain>
    </source>
</reference>
<dbReference type="KEGG" id="axe:P40_14160"/>
<dbReference type="AlphaFoldDB" id="A0A9Q3W368"/>
<dbReference type="SUPFAM" id="SSF75169">
    <property type="entry name" value="DsrEFH-like"/>
    <property type="match status" value="1"/>
</dbReference>
<comment type="caution">
    <text evidence="1">The sequence shown here is derived from an EMBL/GenBank/DDBJ whole genome shotgun (WGS) entry which is preliminary data.</text>
</comment>
<dbReference type="EMBL" id="JAJVKT010000004">
    <property type="protein sequence ID" value="MCE7507775.1"/>
    <property type="molecule type" value="Genomic_DNA"/>
</dbReference>
<dbReference type="Proteomes" id="UP001107961">
    <property type="component" value="Unassembled WGS sequence"/>
</dbReference>
<dbReference type="RefSeq" id="WP_022997133.1">
    <property type="nucleotide sequence ID" value="NZ_CP012331.1"/>
</dbReference>
<gene>
    <name evidence="1" type="ORF">LZG35_03945</name>
</gene>
<evidence type="ECO:0000313" key="2">
    <source>
        <dbReference type="Proteomes" id="UP001107961"/>
    </source>
</evidence>
<name>A0A9Q3W368_9GAMM</name>
<protein>
    <submittedName>
        <fullName evidence="1">DsrE family protein</fullName>
    </submittedName>
</protein>
<keyword evidence="2" id="KW-1185">Reference proteome</keyword>
<proteinExistence type="predicted"/>
<organism evidence="1 2">
    <name type="scientific">Alloalcanivorax xenomutans</name>
    <dbReference type="NCBI Taxonomy" id="1094342"/>
    <lineage>
        <taxon>Bacteria</taxon>
        <taxon>Pseudomonadati</taxon>
        <taxon>Pseudomonadota</taxon>
        <taxon>Gammaproteobacteria</taxon>
        <taxon>Oceanospirillales</taxon>
        <taxon>Alcanivoracaceae</taxon>
        <taxon>Alloalcanivorax</taxon>
    </lineage>
</organism>
<evidence type="ECO:0000313" key="1">
    <source>
        <dbReference type="EMBL" id="MCE7507775.1"/>
    </source>
</evidence>
<sequence length="126" mass="14064">MKVLQVIDQAFRTTVEEQDDTILWLTQSMRGAGGDLQVLLSGHGVHYAVLNQRQPPLVLGTWKQSQPAELVRDLTNLTESGVPVYAVREDLEERGLAGLPLQAGVELVSRAGLADLYERVDQIWQW</sequence>
<dbReference type="InterPro" id="IPR027396">
    <property type="entry name" value="DsrEFH-like"/>
</dbReference>
<dbReference type="Gene3D" id="3.40.1260.10">
    <property type="entry name" value="DsrEFH-like"/>
    <property type="match status" value="1"/>
</dbReference>